<evidence type="ECO:0000313" key="3">
    <source>
        <dbReference type="WBParaSite" id="PgR082_g025_t01"/>
    </source>
</evidence>
<dbReference type="AlphaFoldDB" id="A0A915C2Q0"/>
<dbReference type="Proteomes" id="UP000887569">
    <property type="component" value="Unplaced"/>
</dbReference>
<organism evidence="2 3">
    <name type="scientific">Parascaris univalens</name>
    <name type="common">Nematode worm</name>
    <dbReference type="NCBI Taxonomy" id="6257"/>
    <lineage>
        <taxon>Eukaryota</taxon>
        <taxon>Metazoa</taxon>
        <taxon>Ecdysozoa</taxon>
        <taxon>Nematoda</taxon>
        <taxon>Chromadorea</taxon>
        <taxon>Rhabditida</taxon>
        <taxon>Spirurina</taxon>
        <taxon>Ascaridomorpha</taxon>
        <taxon>Ascaridoidea</taxon>
        <taxon>Ascarididae</taxon>
        <taxon>Parascaris</taxon>
    </lineage>
</organism>
<keyword evidence="1" id="KW-0472">Membrane</keyword>
<protein>
    <submittedName>
        <fullName evidence="3">Major sperm protein</fullName>
    </submittedName>
</protein>
<sequence length="192" mass="21643">MSADTSKPISRVLEFVSLKGRPDIARTQINLFNGSNKSLRYKIKCDQRSNISALPAGSGCILPNGMQRCDVTWHRPKEFKSWDGVPSPKMQLETHFMPPVVGKKTVIKLIAVIINLDEKETEQKKVPISGVKFIDERKKQIYDGASSQSDVEEWDEVNDTERWISDSTMLLVAACTIITVFSILSEMIRISK</sequence>
<evidence type="ECO:0000313" key="2">
    <source>
        <dbReference type="Proteomes" id="UP000887569"/>
    </source>
</evidence>
<keyword evidence="1" id="KW-1133">Transmembrane helix</keyword>
<name>A0A915C2Q0_PARUN</name>
<evidence type="ECO:0000256" key="1">
    <source>
        <dbReference type="SAM" id="Phobius"/>
    </source>
</evidence>
<proteinExistence type="predicted"/>
<reference evidence="3" key="1">
    <citation type="submission" date="2022-11" db="UniProtKB">
        <authorList>
            <consortium name="WormBaseParasite"/>
        </authorList>
    </citation>
    <scope>IDENTIFICATION</scope>
</reference>
<keyword evidence="1" id="KW-0812">Transmembrane</keyword>
<feature type="transmembrane region" description="Helical" evidence="1">
    <location>
        <begin position="169"/>
        <end position="188"/>
    </location>
</feature>
<dbReference type="WBParaSite" id="PgR082_g025_t01">
    <property type="protein sequence ID" value="PgR082_g025_t01"/>
    <property type="gene ID" value="PgR082_g025"/>
</dbReference>
<accession>A0A915C2Q0</accession>
<keyword evidence="2" id="KW-1185">Reference proteome</keyword>